<dbReference type="InterPro" id="IPR050134">
    <property type="entry name" value="NAD-dep_sirtuin_deacylases"/>
</dbReference>
<dbReference type="PANTHER" id="PTHR11085">
    <property type="entry name" value="NAD-DEPENDENT PROTEIN DEACYLASE SIRTUIN-5, MITOCHONDRIAL-RELATED"/>
    <property type="match status" value="1"/>
</dbReference>
<dbReference type="PANTHER" id="PTHR11085:SF10">
    <property type="entry name" value="NAD-DEPENDENT PROTEIN DEACYLASE SIRTUIN-5, MITOCHONDRIAL-RELATED"/>
    <property type="match status" value="1"/>
</dbReference>
<feature type="binding site" evidence="4">
    <location>
        <position position="201"/>
    </location>
    <ligand>
        <name>Zn(2+)</name>
        <dbReference type="ChEBI" id="CHEBI:29105"/>
    </ligand>
</feature>
<evidence type="ECO:0000313" key="7">
    <source>
        <dbReference type="EMBL" id="SSA39404.1"/>
    </source>
</evidence>
<evidence type="ECO:0000256" key="5">
    <source>
        <dbReference type="SAM" id="MobiDB-lite"/>
    </source>
</evidence>
<evidence type="ECO:0000256" key="3">
    <source>
        <dbReference type="ARBA" id="ARBA00023027"/>
    </source>
</evidence>
<evidence type="ECO:0000256" key="2">
    <source>
        <dbReference type="ARBA" id="ARBA00022679"/>
    </source>
</evidence>
<dbReference type="SUPFAM" id="SSF52467">
    <property type="entry name" value="DHS-like NAD/FAD-binding domain"/>
    <property type="match status" value="1"/>
</dbReference>
<gene>
    <name evidence="7" type="ORF">SAMN05216184_102331</name>
</gene>
<keyword evidence="4" id="KW-0862">Zinc</keyword>
<proteinExistence type="predicted"/>
<feature type="active site" description="Proton acceptor" evidence="4">
    <location>
        <position position="138"/>
    </location>
</feature>
<feature type="binding site" evidence="4">
    <location>
        <position position="198"/>
    </location>
    <ligand>
        <name>Zn(2+)</name>
        <dbReference type="ChEBI" id="CHEBI:29105"/>
    </ligand>
</feature>
<accession>A0A2Y9A4P8</accession>
<reference evidence="7 8" key="1">
    <citation type="submission" date="2016-10" db="EMBL/GenBank/DDBJ databases">
        <authorList>
            <person name="Cai Z."/>
        </authorList>
    </citation>
    <scope>NUCLEOTIDE SEQUENCE [LARGE SCALE GENOMIC DNA]</scope>
    <source>
        <strain evidence="7 8">CGMCC 1.10826</strain>
    </source>
</reference>
<keyword evidence="8" id="KW-1185">Reference proteome</keyword>
<organism evidence="7 8">
    <name type="scientific">Georgenia satyanarayanai</name>
    <dbReference type="NCBI Taxonomy" id="860221"/>
    <lineage>
        <taxon>Bacteria</taxon>
        <taxon>Bacillati</taxon>
        <taxon>Actinomycetota</taxon>
        <taxon>Actinomycetes</taxon>
        <taxon>Micrococcales</taxon>
        <taxon>Bogoriellaceae</taxon>
        <taxon>Georgenia</taxon>
    </lineage>
</organism>
<dbReference type="EMBL" id="UETB01000002">
    <property type="protein sequence ID" value="SSA39404.1"/>
    <property type="molecule type" value="Genomic_DNA"/>
</dbReference>
<dbReference type="GO" id="GO:0017136">
    <property type="term" value="F:histone deacetylase activity, NAD-dependent"/>
    <property type="evidence" value="ECO:0007669"/>
    <property type="project" value="TreeGrafter"/>
</dbReference>
<dbReference type="Proteomes" id="UP000250222">
    <property type="component" value="Unassembled WGS sequence"/>
</dbReference>
<dbReference type="Pfam" id="PF02146">
    <property type="entry name" value="SIR2"/>
    <property type="match status" value="1"/>
</dbReference>
<protein>
    <recommendedName>
        <fullName evidence="1">protein acetyllysine N-acetyltransferase</fullName>
        <ecNumber evidence="1">2.3.1.286</ecNumber>
    </recommendedName>
</protein>
<dbReference type="InterPro" id="IPR026590">
    <property type="entry name" value="Ssirtuin_cat_dom"/>
</dbReference>
<dbReference type="GO" id="GO:0070403">
    <property type="term" value="F:NAD+ binding"/>
    <property type="evidence" value="ECO:0007669"/>
    <property type="project" value="InterPro"/>
</dbReference>
<feature type="binding site" evidence="4">
    <location>
        <position position="149"/>
    </location>
    <ligand>
        <name>Zn(2+)</name>
        <dbReference type="ChEBI" id="CHEBI:29105"/>
    </ligand>
</feature>
<dbReference type="Gene3D" id="3.30.1600.10">
    <property type="entry name" value="SIR2/SIRT2 'Small Domain"/>
    <property type="match status" value="1"/>
</dbReference>
<feature type="region of interest" description="Disordered" evidence="5">
    <location>
        <begin position="1"/>
        <end position="20"/>
    </location>
</feature>
<sequence>MDSQRPLIVAPPADAARPEPADVPAALAPVVELLSGATVAALTGAGLSTDSGVPDYRSPGSPPRRPMTLQEFLATDAHRRHYWARNHLGWRHLRDVSPNAGHAALALMEYEGTVNGIVTQNIDLLHVKAGSRNVVHLHGRYDQVVCRDCGRTFSREAHDQALSALNPGWRERHVDDVEVAPDADAALESTADFRVAPCPRCGGTLMPDVVFFGGTTPKERVERARAIVEEADALLVAGSSLAVMSGLRFVRQAAKSGKPVVILTRGATRGDDLATAKVEVSTTVALPYLARTLRPLPLDS</sequence>
<evidence type="ECO:0000313" key="8">
    <source>
        <dbReference type="Proteomes" id="UP000250222"/>
    </source>
</evidence>
<dbReference type="GO" id="GO:0046872">
    <property type="term" value="F:metal ion binding"/>
    <property type="evidence" value="ECO:0007669"/>
    <property type="project" value="UniProtKB-KW"/>
</dbReference>
<dbReference type="Gene3D" id="3.40.50.1220">
    <property type="entry name" value="TPP-binding domain"/>
    <property type="match status" value="1"/>
</dbReference>
<evidence type="ECO:0000256" key="4">
    <source>
        <dbReference type="PROSITE-ProRule" id="PRU00236"/>
    </source>
</evidence>
<feature type="binding site" evidence="4">
    <location>
        <position position="146"/>
    </location>
    <ligand>
        <name>Zn(2+)</name>
        <dbReference type="ChEBI" id="CHEBI:29105"/>
    </ligand>
</feature>
<dbReference type="PROSITE" id="PS50305">
    <property type="entry name" value="SIRTUIN"/>
    <property type="match status" value="1"/>
</dbReference>
<evidence type="ECO:0000256" key="1">
    <source>
        <dbReference type="ARBA" id="ARBA00012928"/>
    </source>
</evidence>
<dbReference type="InterPro" id="IPR003000">
    <property type="entry name" value="Sirtuin"/>
</dbReference>
<name>A0A2Y9A4P8_9MICO</name>
<evidence type="ECO:0000259" key="6">
    <source>
        <dbReference type="PROSITE" id="PS50305"/>
    </source>
</evidence>
<feature type="domain" description="Deacetylase sirtuin-type" evidence="6">
    <location>
        <begin position="17"/>
        <end position="299"/>
    </location>
</feature>
<dbReference type="RefSeq" id="WP_373681228.1">
    <property type="nucleotide sequence ID" value="NZ_QKLZ01000002.1"/>
</dbReference>
<dbReference type="AlphaFoldDB" id="A0A2Y9A4P8"/>
<dbReference type="EC" id="2.3.1.286" evidence="1"/>
<keyword evidence="2" id="KW-0808">Transferase</keyword>
<dbReference type="InterPro" id="IPR026591">
    <property type="entry name" value="Sirtuin_cat_small_dom_sf"/>
</dbReference>
<keyword evidence="4" id="KW-0479">Metal-binding</keyword>
<dbReference type="InterPro" id="IPR029035">
    <property type="entry name" value="DHS-like_NAD/FAD-binding_dom"/>
</dbReference>
<keyword evidence="3" id="KW-0520">NAD</keyword>